<keyword evidence="11" id="KW-1185">Reference proteome</keyword>
<name>A0A934TT10_9BURK</name>
<evidence type="ECO:0000313" key="11">
    <source>
        <dbReference type="Proteomes" id="UP000630528"/>
    </source>
</evidence>
<dbReference type="GO" id="GO:0030655">
    <property type="term" value="P:beta-lactam antibiotic catabolic process"/>
    <property type="evidence" value="ECO:0007669"/>
    <property type="project" value="InterPro"/>
</dbReference>
<evidence type="ECO:0000256" key="2">
    <source>
        <dbReference type="ARBA" id="ARBA00009009"/>
    </source>
</evidence>
<gene>
    <name evidence="10" type="primary">bla</name>
    <name evidence="10" type="ORF">JJB11_13095</name>
</gene>
<dbReference type="Proteomes" id="UP000630528">
    <property type="component" value="Unassembled WGS sequence"/>
</dbReference>
<dbReference type="Pfam" id="PF13354">
    <property type="entry name" value="Beta-lactamase2"/>
    <property type="match status" value="1"/>
</dbReference>
<dbReference type="Gene3D" id="3.40.710.10">
    <property type="entry name" value="DD-peptidase/beta-lactamase superfamily"/>
    <property type="match status" value="1"/>
</dbReference>
<feature type="domain" description="Beta-lactamase class A catalytic" evidence="9">
    <location>
        <begin position="44"/>
        <end position="261"/>
    </location>
</feature>
<feature type="region of interest" description="Disordered" evidence="7">
    <location>
        <begin position="224"/>
        <end position="243"/>
    </location>
</feature>
<dbReference type="EMBL" id="JAEPWM010000005">
    <property type="protein sequence ID" value="MBK6007031.1"/>
    <property type="molecule type" value="Genomic_DNA"/>
</dbReference>
<organism evidence="10 11">
    <name type="scientific">Ramlibacter ginsenosidimutans</name>
    <dbReference type="NCBI Taxonomy" id="502333"/>
    <lineage>
        <taxon>Bacteria</taxon>
        <taxon>Pseudomonadati</taxon>
        <taxon>Pseudomonadota</taxon>
        <taxon>Betaproteobacteria</taxon>
        <taxon>Burkholderiales</taxon>
        <taxon>Comamonadaceae</taxon>
        <taxon>Ramlibacter</taxon>
    </lineage>
</organism>
<comment type="caution">
    <text evidence="10">The sequence shown here is derived from an EMBL/GenBank/DDBJ whole genome shotgun (WGS) entry which is preliminary data.</text>
</comment>
<keyword evidence="4 6" id="KW-0378">Hydrolase</keyword>
<sequence length="288" mass="30407">MESTPVSRRIVLAASTALFLQPALATPAPSFVSDYERKTGGRAGFLATNLSTGRQLSWRASERFAMCSTFKASLAGLVLARVDAGRERLDRLVPFAEADMLSYAPVAKAHLSEGTMTVAAMCKAAVELSDNTCANLLLRECGGPQALTAFWRKLGDRASRLDHNEPELNRTQPGNPHDTTTPAAMAHSLSRLATGDVLSAASRDLLVGWLVACQTGTKKLRAGLPPHWRAGDKTGNNGSDASGDIAVAWTPGGAPVVVAAYVQGGKPTAQQQDELFAALGRLVAQRLA</sequence>
<evidence type="ECO:0000256" key="5">
    <source>
        <dbReference type="ARBA" id="ARBA00023251"/>
    </source>
</evidence>
<feature type="chain" id="PRO_5036883631" description="Beta-lactamase" evidence="8">
    <location>
        <begin position="26"/>
        <end position="288"/>
    </location>
</feature>
<dbReference type="EC" id="3.5.2.6" evidence="3 6"/>
<dbReference type="PROSITE" id="PS00146">
    <property type="entry name" value="BETA_LACTAMASE_A"/>
    <property type="match status" value="1"/>
</dbReference>
<reference evidence="10" key="1">
    <citation type="journal article" date="2012" name="J. Microbiol. Biotechnol.">
        <title>Ramlibacter ginsenosidimutans sp. nov., with ginsenoside-converting activity.</title>
        <authorList>
            <person name="Wang L."/>
            <person name="An D.S."/>
            <person name="Kim S.G."/>
            <person name="Jin F.X."/>
            <person name="Kim S.C."/>
            <person name="Lee S.T."/>
            <person name="Im W.T."/>
        </authorList>
    </citation>
    <scope>NUCLEOTIDE SEQUENCE</scope>
    <source>
        <strain evidence="10">KACC 17527</strain>
    </source>
</reference>
<evidence type="ECO:0000313" key="10">
    <source>
        <dbReference type="EMBL" id="MBK6007031.1"/>
    </source>
</evidence>
<comment type="catalytic activity">
    <reaction evidence="1 6">
        <text>a beta-lactam + H2O = a substituted beta-amino acid</text>
        <dbReference type="Rhea" id="RHEA:20401"/>
        <dbReference type="ChEBI" id="CHEBI:15377"/>
        <dbReference type="ChEBI" id="CHEBI:35627"/>
        <dbReference type="ChEBI" id="CHEBI:140347"/>
        <dbReference type="EC" id="3.5.2.6"/>
    </reaction>
</comment>
<dbReference type="GO" id="GO:0046677">
    <property type="term" value="P:response to antibiotic"/>
    <property type="evidence" value="ECO:0007669"/>
    <property type="project" value="UniProtKB-UniRule"/>
</dbReference>
<dbReference type="PANTHER" id="PTHR35333:SF3">
    <property type="entry name" value="BETA-LACTAMASE-TYPE TRANSPEPTIDASE FOLD CONTAINING PROTEIN"/>
    <property type="match status" value="1"/>
</dbReference>
<evidence type="ECO:0000256" key="4">
    <source>
        <dbReference type="ARBA" id="ARBA00022801"/>
    </source>
</evidence>
<evidence type="ECO:0000256" key="8">
    <source>
        <dbReference type="SAM" id="SignalP"/>
    </source>
</evidence>
<dbReference type="InterPro" id="IPR045155">
    <property type="entry name" value="Beta-lactam_cat"/>
</dbReference>
<proteinExistence type="inferred from homology"/>
<evidence type="ECO:0000256" key="6">
    <source>
        <dbReference type="RuleBase" id="RU361140"/>
    </source>
</evidence>
<feature type="signal peptide" evidence="8">
    <location>
        <begin position="1"/>
        <end position="25"/>
    </location>
</feature>
<evidence type="ECO:0000256" key="3">
    <source>
        <dbReference type="ARBA" id="ARBA00012865"/>
    </source>
</evidence>
<keyword evidence="8" id="KW-0732">Signal</keyword>
<keyword evidence="5 6" id="KW-0046">Antibiotic resistance</keyword>
<dbReference type="AlphaFoldDB" id="A0A934TT10"/>
<evidence type="ECO:0000259" key="9">
    <source>
        <dbReference type="Pfam" id="PF13354"/>
    </source>
</evidence>
<comment type="similarity">
    <text evidence="2 6">Belongs to the class-A beta-lactamase family.</text>
</comment>
<dbReference type="GO" id="GO:0008800">
    <property type="term" value="F:beta-lactamase activity"/>
    <property type="evidence" value="ECO:0007669"/>
    <property type="project" value="UniProtKB-UniRule"/>
</dbReference>
<dbReference type="PRINTS" id="PR00118">
    <property type="entry name" value="BLACTAMASEA"/>
</dbReference>
<dbReference type="RefSeq" id="WP_201171723.1">
    <property type="nucleotide sequence ID" value="NZ_JAEPWM010000005.1"/>
</dbReference>
<protein>
    <recommendedName>
        <fullName evidence="3 6">Beta-lactamase</fullName>
        <ecNumber evidence="3 6">3.5.2.6</ecNumber>
    </recommendedName>
</protein>
<evidence type="ECO:0000256" key="1">
    <source>
        <dbReference type="ARBA" id="ARBA00001526"/>
    </source>
</evidence>
<dbReference type="InterPro" id="IPR000871">
    <property type="entry name" value="Beta-lactam_class-A"/>
</dbReference>
<accession>A0A934TT10</accession>
<dbReference type="SUPFAM" id="SSF56601">
    <property type="entry name" value="beta-lactamase/transpeptidase-like"/>
    <property type="match status" value="1"/>
</dbReference>
<evidence type="ECO:0000256" key="7">
    <source>
        <dbReference type="SAM" id="MobiDB-lite"/>
    </source>
</evidence>
<dbReference type="InterPro" id="IPR012338">
    <property type="entry name" value="Beta-lactam/transpept-like"/>
</dbReference>
<dbReference type="PANTHER" id="PTHR35333">
    <property type="entry name" value="BETA-LACTAMASE"/>
    <property type="match status" value="1"/>
</dbReference>
<dbReference type="NCBIfam" id="NF033103">
    <property type="entry name" value="bla_class_A"/>
    <property type="match status" value="1"/>
</dbReference>
<dbReference type="InterPro" id="IPR023650">
    <property type="entry name" value="Beta-lactam_class-A_AS"/>
</dbReference>
<reference evidence="10" key="2">
    <citation type="submission" date="2021-01" db="EMBL/GenBank/DDBJ databases">
        <authorList>
            <person name="Kang M."/>
        </authorList>
    </citation>
    <scope>NUCLEOTIDE SEQUENCE</scope>
    <source>
        <strain evidence="10">KACC 17527</strain>
    </source>
</reference>